<dbReference type="RefSeq" id="WP_188073550.1">
    <property type="nucleotide sequence ID" value="NZ_BSPS01000011.1"/>
</dbReference>
<dbReference type="EMBL" id="JACIDT010000021">
    <property type="protein sequence ID" value="MBB3928261.1"/>
    <property type="molecule type" value="Genomic_DNA"/>
</dbReference>
<protein>
    <submittedName>
        <fullName evidence="7">Benzoate transport</fullName>
    </submittedName>
</protein>
<evidence type="ECO:0000256" key="2">
    <source>
        <dbReference type="ARBA" id="ARBA00022692"/>
    </source>
</evidence>
<feature type="transmembrane region" description="Helical" evidence="5">
    <location>
        <begin position="117"/>
        <end position="135"/>
    </location>
</feature>
<evidence type="ECO:0000256" key="3">
    <source>
        <dbReference type="ARBA" id="ARBA00022989"/>
    </source>
</evidence>
<dbReference type="InterPro" id="IPR020846">
    <property type="entry name" value="MFS_dom"/>
</dbReference>
<feature type="transmembrane region" description="Helical" evidence="5">
    <location>
        <begin position="20"/>
        <end position="44"/>
    </location>
</feature>
<name>A0A7W6BJM2_9SPHN</name>
<dbReference type="GO" id="GO:0005886">
    <property type="term" value="C:plasma membrane"/>
    <property type="evidence" value="ECO:0007669"/>
    <property type="project" value="TreeGrafter"/>
</dbReference>
<keyword evidence="4 5" id="KW-0472">Membrane</keyword>
<evidence type="ECO:0000256" key="4">
    <source>
        <dbReference type="ARBA" id="ARBA00023136"/>
    </source>
</evidence>
<evidence type="ECO:0000256" key="1">
    <source>
        <dbReference type="ARBA" id="ARBA00004141"/>
    </source>
</evidence>
<comment type="caution">
    <text evidence="7">The sequence shown here is derived from an EMBL/GenBank/DDBJ whole genome shotgun (WGS) entry which is preliminary data.</text>
</comment>
<feature type="transmembrane region" description="Helical" evidence="5">
    <location>
        <begin position="409"/>
        <end position="431"/>
    </location>
</feature>
<dbReference type="InterPro" id="IPR005829">
    <property type="entry name" value="Sugar_transporter_CS"/>
</dbReference>
<gene>
    <name evidence="7" type="ORF">GGR43_004005</name>
</gene>
<keyword evidence="2 5" id="KW-0812">Transmembrane</keyword>
<dbReference type="PROSITE" id="PS00216">
    <property type="entry name" value="SUGAR_TRANSPORT_1"/>
    <property type="match status" value="1"/>
</dbReference>
<reference evidence="7 8" key="1">
    <citation type="submission" date="2020-08" db="EMBL/GenBank/DDBJ databases">
        <title>Genomic Encyclopedia of Type Strains, Phase IV (KMG-IV): sequencing the most valuable type-strain genomes for metagenomic binning, comparative biology and taxonomic classification.</title>
        <authorList>
            <person name="Goeker M."/>
        </authorList>
    </citation>
    <scope>NUCLEOTIDE SEQUENCE [LARGE SCALE GENOMIC DNA]</scope>
    <source>
        <strain evidence="7 8">DSM 26189</strain>
    </source>
</reference>
<evidence type="ECO:0000313" key="7">
    <source>
        <dbReference type="EMBL" id="MBB3928261.1"/>
    </source>
</evidence>
<feature type="transmembrane region" description="Helical" evidence="5">
    <location>
        <begin position="348"/>
        <end position="367"/>
    </location>
</feature>
<dbReference type="AlphaFoldDB" id="A0A7W6BJM2"/>
<comment type="subcellular location">
    <subcellularLocation>
        <location evidence="1">Membrane</location>
        <topology evidence="1">Multi-pass membrane protein</topology>
    </subcellularLocation>
</comment>
<feature type="transmembrane region" description="Helical" evidence="5">
    <location>
        <begin position="56"/>
        <end position="76"/>
    </location>
</feature>
<organism evidence="7 8">
    <name type="scientific">Sphingobium jiangsuense</name>
    <dbReference type="NCBI Taxonomy" id="870476"/>
    <lineage>
        <taxon>Bacteria</taxon>
        <taxon>Pseudomonadati</taxon>
        <taxon>Pseudomonadota</taxon>
        <taxon>Alphaproteobacteria</taxon>
        <taxon>Sphingomonadales</taxon>
        <taxon>Sphingomonadaceae</taxon>
        <taxon>Sphingobium</taxon>
    </lineage>
</organism>
<dbReference type="Gene3D" id="1.20.1250.20">
    <property type="entry name" value="MFS general substrate transporter like domains"/>
    <property type="match status" value="1"/>
</dbReference>
<feature type="transmembrane region" description="Helical" evidence="5">
    <location>
        <begin position="147"/>
        <end position="168"/>
    </location>
</feature>
<keyword evidence="8" id="KW-1185">Reference proteome</keyword>
<proteinExistence type="predicted"/>
<feature type="transmembrane region" description="Helical" evidence="5">
    <location>
        <begin position="320"/>
        <end position="342"/>
    </location>
</feature>
<sequence>MENQGYRERLLAAPMSRFQIMAVTLVIALCALDGFDVFAITFVIPQLEKEWGVGKAELGLVLSAGLFGMAAGSLLIAPLADIWGRRRVLLPSLALVTAGTAWSAAASGPLDLGLSRLATGIGIGAMIAIINPLAAEYSNARRRDLCVTLLNLGFPVGAIIGGMIAAWILPQFGWRMLFVCAAGLGVVMIALAARWLPEPVASLIARPSPSTLDRVNLYLRLCNQPELSALPAAAAKKDRPSALSLLARRDMAVLTLRVMAVYFLYVVSLFYIQSWIPAMVVGAGFTPSQAAHVSVWMNGGGIAGGLLLGLVASRIGLRQCVALAFAAGAATIAAFGLATIGIVALSAMAALLGCFTIGGMAGLYAVVSRSFPAEARASGTGLVIGVGRLGSAIAPATGGLLFSLGFGQLFVSALMAIPAVIAALLVLRLPLRWD</sequence>
<accession>A0A7W6BJM2</accession>
<keyword evidence="3 5" id="KW-1133">Transmembrane helix</keyword>
<feature type="domain" description="Major facilitator superfamily (MFS) profile" evidence="6">
    <location>
        <begin position="22"/>
        <end position="434"/>
    </location>
</feature>
<dbReference type="Proteomes" id="UP000571950">
    <property type="component" value="Unassembled WGS sequence"/>
</dbReference>
<feature type="transmembrane region" description="Helical" evidence="5">
    <location>
        <begin position="88"/>
        <end position="105"/>
    </location>
</feature>
<dbReference type="InterPro" id="IPR011701">
    <property type="entry name" value="MFS"/>
</dbReference>
<feature type="transmembrane region" description="Helical" evidence="5">
    <location>
        <begin position="174"/>
        <end position="196"/>
    </location>
</feature>
<dbReference type="PANTHER" id="PTHR23508">
    <property type="entry name" value="CARBOXYLIC ACID TRANSPORTER PROTEIN HOMOLOG"/>
    <property type="match status" value="1"/>
</dbReference>
<dbReference type="PANTHER" id="PTHR23508:SF10">
    <property type="entry name" value="CARBOXYLIC ACID TRANSPORTER PROTEIN HOMOLOG"/>
    <property type="match status" value="1"/>
</dbReference>
<feature type="transmembrane region" description="Helical" evidence="5">
    <location>
        <begin position="254"/>
        <end position="273"/>
    </location>
</feature>
<feature type="transmembrane region" description="Helical" evidence="5">
    <location>
        <begin position="293"/>
        <end position="313"/>
    </location>
</feature>
<dbReference type="PROSITE" id="PS50850">
    <property type="entry name" value="MFS"/>
    <property type="match status" value="1"/>
</dbReference>
<dbReference type="SUPFAM" id="SSF103473">
    <property type="entry name" value="MFS general substrate transporter"/>
    <property type="match status" value="1"/>
</dbReference>
<evidence type="ECO:0000256" key="5">
    <source>
        <dbReference type="SAM" id="Phobius"/>
    </source>
</evidence>
<dbReference type="InterPro" id="IPR036259">
    <property type="entry name" value="MFS_trans_sf"/>
</dbReference>
<evidence type="ECO:0000259" key="6">
    <source>
        <dbReference type="PROSITE" id="PS50850"/>
    </source>
</evidence>
<dbReference type="GO" id="GO:0046943">
    <property type="term" value="F:carboxylic acid transmembrane transporter activity"/>
    <property type="evidence" value="ECO:0007669"/>
    <property type="project" value="TreeGrafter"/>
</dbReference>
<dbReference type="Pfam" id="PF07690">
    <property type="entry name" value="MFS_1"/>
    <property type="match status" value="1"/>
</dbReference>
<feature type="transmembrane region" description="Helical" evidence="5">
    <location>
        <begin position="379"/>
        <end position="403"/>
    </location>
</feature>
<evidence type="ECO:0000313" key="8">
    <source>
        <dbReference type="Proteomes" id="UP000571950"/>
    </source>
</evidence>